<dbReference type="Proteomes" id="UP001153620">
    <property type="component" value="Chromosome 2"/>
</dbReference>
<evidence type="ECO:0000313" key="1">
    <source>
        <dbReference type="EMBL" id="CAG9802855.1"/>
    </source>
</evidence>
<evidence type="ECO:0000313" key="2">
    <source>
        <dbReference type="Proteomes" id="UP001153620"/>
    </source>
</evidence>
<keyword evidence="2" id="KW-1185">Reference proteome</keyword>
<reference evidence="1" key="2">
    <citation type="submission" date="2022-10" db="EMBL/GenBank/DDBJ databases">
        <authorList>
            <consortium name="ENA_rothamsted_submissions"/>
            <consortium name="culmorum"/>
            <person name="King R."/>
        </authorList>
    </citation>
    <scope>NUCLEOTIDE SEQUENCE</scope>
</reference>
<gene>
    <name evidence="1" type="ORF">CHIRRI_LOCUS5760</name>
</gene>
<proteinExistence type="predicted"/>
<dbReference type="AlphaFoldDB" id="A0A9N9RQC6"/>
<protein>
    <submittedName>
        <fullName evidence="1">Uncharacterized protein</fullName>
    </submittedName>
</protein>
<sequence>MTSWNIDLSLPACFSDSQYIELCGTLLLSVIKIAALRMKEVNDGAKKEFGNE</sequence>
<reference evidence="1" key="1">
    <citation type="submission" date="2022-01" db="EMBL/GenBank/DDBJ databases">
        <authorList>
            <person name="King R."/>
        </authorList>
    </citation>
    <scope>NUCLEOTIDE SEQUENCE</scope>
</reference>
<organism evidence="1 2">
    <name type="scientific">Chironomus riparius</name>
    <dbReference type="NCBI Taxonomy" id="315576"/>
    <lineage>
        <taxon>Eukaryota</taxon>
        <taxon>Metazoa</taxon>
        <taxon>Ecdysozoa</taxon>
        <taxon>Arthropoda</taxon>
        <taxon>Hexapoda</taxon>
        <taxon>Insecta</taxon>
        <taxon>Pterygota</taxon>
        <taxon>Neoptera</taxon>
        <taxon>Endopterygota</taxon>
        <taxon>Diptera</taxon>
        <taxon>Nematocera</taxon>
        <taxon>Chironomoidea</taxon>
        <taxon>Chironomidae</taxon>
        <taxon>Chironominae</taxon>
        <taxon>Chironomus</taxon>
    </lineage>
</organism>
<dbReference type="EMBL" id="OU895878">
    <property type="protein sequence ID" value="CAG9802855.1"/>
    <property type="molecule type" value="Genomic_DNA"/>
</dbReference>
<accession>A0A9N9RQC6</accession>
<name>A0A9N9RQC6_9DIPT</name>